<keyword evidence="2" id="KW-0472">Membrane</keyword>
<feature type="domain" description="Guanylate cyclase" evidence="3">
    <location>
        <begin position="244"/>
        <end position="363"/>
    </location>
</feature>
<evidence type="ECO:0000313" key="4">
    <source>
        <dbReference type="EMBL" id="VXD22532.1"/>
    </source>
</evidence>
<organism evidence="4 5">
    <name type="scientific">Planktothrix serta PCC 8927</name>
    <dbReference type="NCBI Taxonomy" id="671068"/>
    <lineage>
        <taxon>Bacteria</taxon>
        <taxon>Bacillati</taxon>
        <taxon>Cyanobacteriota</taxon>
        <taxon>Cyanophyceae</taxon>
        <taxon>Oscillatoriophycideae</taxon>
        <taxon>Oscillatoriales</taxon>
        <taxon>Microcoleaceae</taxon>
        <taxon>Planktothrix</taxon>
    </lineage>
</organism>
<keyword evidence="2" id="KW-0812">Transmembrane</keyword>
<dbReference type="PANTHER" id="PTHR43081:SF1">
    <property type="entry name" value="ADENYLATE CYCLASE, TERMINAL-DIFFERENTIATION SPECIFIC"/>
    <property type="match status" value="1"/>
</dbReference>
<keyword evidence="5" id="KW-1185">Reference proteome</keyword>
<feature type="transmembrane region" description="Helical" evidence="2">
    <location>
        <begin position="106"/>
        <end position="124"/>
    </location>
</feature>
<sequence length="409" mass="46181">MYTSSDSLKPLLESRFKGNPWSAFWGELLSNSGYFLILKSLSTIISKSWIEYLTNPTEYFLILAMLIQAWVLSRPRSNRFWGNLVGVGLYTGMDLPIDGLEFFKEPIHLVFLIFSFLIATLQGLRFHSQFKADWLFFPLESITRTLMIIAFYIVVEIPWDSDRLYWRTFLNFLQSKTHSFLTFSLILIGLLLGLQSFQLSQQRNQLQQTARLLGNMAEWGMGSYMVATALNNPEALAFQQCDRTILFMDIRGFTQWCEQTKPDIVAQVLNNYYQTVEPEAARYHPLKMSLAGDEIMAIYATPQQGIQAAQAMQNAAKNSLNSYSLGAGCSVHCGGVIEGLFGGKEVRTYTVIGDVVNTGKRLEGITPAGKITISDAMYQALNHKLNVEPCDPIVVKGKVEPLIAWRLIS</sequence>
<reference evidence="4" key="1">
    <citation type="submission" date="2019-10" db="EMBL/GenBank/DDBJ databases">
        <authorList>
            <consortium name="Genoscope - CEA"/>
            <person name="William W."/>
        </authorList>
    </citation>
    <scope>NUCLEOTIDE SEQUENCE [LARGE SCALE GENOMIC DNA]</scope>
    <source>
        <strain evidence="4">BBR_PRJEB10992</strain>
    </source>
</reference>
<name>A0A7Z9BW36_9CYAN</name>
<evidence type="ECO:0000259" key="3">
    <source>
        <dbReference type="PROSITE" id="PS50125"/>
    </source>
</evidence>
<proteinExistence type="inferred from homology"/>
<evidence type="ECO:0000313" key="5">
    <source>
        <dbReference type="Proteomes" id="UP000184550"/>
    </source>
</evidence>
<keyword evidence="2" id="KW-1133">Transmembrane helix</keyword>
<dbReference type="AlphaFoldDB" id="A0A7Z9BW36"/>
<dbReference type="RefSeq" id="WP_083624858.1">
    <property type="nucleotide sequence ID" value="NZ_LR734877.1"/>
</dbReference>
<comment type="similarity">
    <text evidence="1">Belongs to the adenylyl cyclase class-3 family.</text>
</comment>
<comment type="caution">
    <text evidence="4">The sequence shown here is derived from an EMBL/GenBank/DDBJ whole genome shotgun (WGS) entry which is preliminary data.</text>
</comment>
<dbReference type="GO" id="GO:0004016">
    <property type="term" value="F:adenylate cyclase activity"/>
    <property type="evidence" value="ECO:0007669"/>
    <property type="project" value="UniProtKB-ARBA"/>
</dbReference>
<accession>A0A7Z9BW36</accession>
<dbReference type="OrthoDB" id="6115136at2"/>
<dbReference type="Gene3D" id="3.30.70.1230">
    <property type="entry name" value="Nucleotide cyclase"/>
    <property type="match status" value="1"/>
</dbReference>
<dbReference type="InterPro" id="IPR001054">
    <property type="entry name" value="A/G_cyclase"/>
</dbReference>
<feature type="transmembrane region" description="Helical" evidence="2">
    <location>
        <begin position="136"/>
        <end position="159"/>
    </location>
</feature>
<dbReference type="GO" id="GO:0035556">
    <property type="term" value="P:intracellular signal transduction"/>
    <property type="evidence" value="ECO:0007669"/>
    <property type="project" value="InterPro"/>
</dbReference>
<dbReference type="Proteomes" id="UP000184550">
    <property type="component" value="Unassembled WGS sequence"/>
</dbReference>
<feature type="transmembrane region" description="Helical" evidence="2">
    <location>
        <begin position="49"/>
        <end position="71"/>
    </location>
</feature>
<dbReference type="SMART" id="SM00044">
    <property type="entry name" value="CYCc"/>
    <property type="match status" value="1"/>
</dbReference>
<dbReference type="SUPFAM" id="SSF55073">
    <property type="entry name" value="Nucleotide cyclase"/>
    <property type="match status" value="1"/>
</dbReference>
<dbReference type="Pfam" id="PF00211">
    <property type="entry name" value="Guanylate_cyc"/>
    <property type="match status" value="1"/>
</dbReference>
<dbReference type="InterPro" id="IPR029787">
    <property type="entry name" value="Nucleotide_cyclase"/>
</dbReference>
<feature type="transmembrane region" description="Helical" evidence="2">
    <location>
        <begin position="179"/>
        <end position="197"/>
    </location>
</feature>
<protein>
    <submittedName>
        <fullName evidence="4">Adenylyl cyclase class-3/4/guanylyl cyclase</fullName>
    </submittedName>
</protein>
<gene>
    <name evidence="4" type="ORF">PL8927_750141</name>
</gene>
<evidence type="ECO:0000256" key="2">
    <source>
        <dbReference type="SAM" id="Phobius"/>
    </source>
</evidence>
<dbReference type="PANTHER" id="PTHR43081">
    <property type="entry name" value="ADENYLATE CYCLASE, TERMINAL-DIFFERENTIATION SPECIFIC-RELATED"/>
    <property type="match status" value="1"/>
</dbReference>
<dbReference type="PROSITE" id="PS50125">
    <property type="entry name" value="GUANYLATE_CYCLASE_2"/>
    <property type="match status" value="1"/>
</dbReference>
<dbReference type="EMBL" id="CZCU02000152">
    <property type="protein sequence ID" value="VXD22532.1"/>
    <property type="molecule type" value="Genomic_DNA"/>
</dbReference>
<dbReference type="GO" id="GO:0006171">
    <property type="term" value="P:cAMP biosynthetic process"/>
    <property type="evidence" value="ECO:0007669"/>
    <property type="project" value="TreeGrafter"/>
</dbReference>
<dbReference type="CDD" id="cd07302">
    <property type="entry name" value="CHD"/>
    <property type="match status" value="1"/>
</dbReference>
<evidence type="ECO:0000256" key="1">
    <source>
        <dbReference type="ARBA" id="ARBA00005381"/>
    </source>
</evidence>
<dbReference type="InterPro" id="IPR050697">
    <property type="entry name" value="Adenylyl/Guanylyl_Cyclase_3/4"/>
</dbReference>